<evidence type="ECO:0000313" key="1">
    <source>
        <dbReference type="EMBL" id="GBN99842.1"/>
    </source>
</evidence>
<gene>
    <name evidence="1" type="ORF">AVEN_155775_1</name>
</gene>
<sequence length="165" mass="18783">MTGRTPIKWVGVFPTFFSVSTLRREALLDCIKTTLKRHCDIRWSCRRQAVATPQKNLPSVHKVLQHMTDRANNWTTDTASGAMILLRQIDYKFVCLLEMWSEVLVKLECTNKSLQGKRSALEVASSLLSGLAVDIEHLRDERVHKHAAKNVCDSMSIKSNFTLKI</sequence>
<proteinExistence type="predicted"/>
<comment type="caution">
    <text evidence="1">The sequence shown here is derived from an EMBL/GenBank/DDBJ whole genome shotgun (WGS) entry which is preliminary data.</text>
</comment>
<evidence type="ECO:0000313" key="2">
    <source>
        <dbReference type="Proteomes" id="UP000499080"/>
    </source>
</evidence>
<keyword evidence="2" id="KW-1185">Reference proteome</keyword>
<accession>A0A4Y2TGT5</accession>
<dbReference type="AlphaFoldDB" id="A0A4Y2TGT5"/>
<reference evidence="1 2" key="1">
    <citation type="journal article" date="2019" name="Sci. Rep.">
        <title>Orb-weaving spider Araneus ventricosus genome elucidates the spidroin gene catalogue.</title>
        <authorList>
            <person name="Kono N."/>
            <person name="Nakamura H."/>
            <person name="Ohtoshi R."/>
            <person name="Moran D.A.P."/>
            <person name="Shinohara A."/>
            <person name="Yoshida Y."/>
            <person name="Fujiwara M."/>
            <person name="Mori M."/>
            <person name="Tomita M."/>
            <person name="Arakawa K."/>
        </authorList>
    </citation>
    <scope>NUCLEOTIDE SEQUENCE [LARGE SCALE GENOMIC DNA]</scope>
</reference>
<dbReference type="Proteomes" id="UP000499080">
    <property type="component" value="Unassembled WGS sequence"/>
</dbReference>
<protein>
    <submittedName>
        <fullName evidence="1">Uncharacterized protein</fullName>
    </submittedName>
</protein>
<name>A0A4Y2TGT5_ARAVE</name>
<dbReference type="EMBL" id="BGPR01028601">
    <property type="protein sequence ID" value="GBN99842.1"/>
    <property type="molecule type" value="Genomic_DNA"/>
</dbReference>
<organism evidence="1 2">
    <name type="scientific">Araneus ventricosus</name>
    <name type="common">Orbweaver spider</name>
    <name type="synonym">Epeira ventricosa</name>
    <dbReference type="NCBI Taxonomy" id="182803"/>
    <lineage>
        <taxon>Eukaryota</taxon>
        <taxon>Metazoa</taxon>
        <taxon>Ecdysozoa</taxon>
        <taxon>Arthropoda</taxon>
        <taxon>Chelicerata</taxon>
        <taxon>Arachnida</taxon>
        <taxon>Araneae</taxon>
        <taxon>Araneomorphae</taxon>
        <taxon>Entelegynae</taxon>
        <taxon>Araneoidea</taxon>
        <taxon>Araneidae</taxon>
        <taxon>Araneus</taxon>
    </lineage>
</organism>